<comment type="subcellular location">
    <subcellularLocation>
        <location evidence="1">Cell membrane</location>
    </subcellularLocation>
</comment>
<feature type="coiled-coil region" evidence="7">
    <location>
        <begin position="488"/>
        <end position="522"/>
    </location>
</feature>
<proteinExistence type="inferred from homology"/>
<keyword evidence="8" id="KW-1133">Transmembrane helix</keyword>
<sequence length="578" mass="64200">MRKVLKFIAVMKKRIDKINAKVGILNKIGLKARLLILVLPLLITSISVVGFTSYSKAKETTMSTIENRLKREVNITYEIVANLAFAYVGDEAGLNKRIEKVVLPKQASQLLNDGLAADFFLIQNEKAAPLKISKNTKLKIEKEVINKIKKHNGNLIHEKINGTAYTIAYQDIQELKGTYLIVVPTEKYMASINELADFTGLIVIVSALIASLALIMLVRSLVKPLSILSSTMLRVNNGNLSENIPINTSVPEIVSLINSYHQMMEQMIKMIKNINLTTADLFTTGEQLKVASEDVLLQNNQLMESIKVVKCGAEQTATSSDENVVTFQQMKNDIQLVLSNMKYLFSSASDMNVSANKGNSRIAEMIETMDKFENEFEEMTNTIIGVKDNSITITKVVGIIQSIAEQTKLLALNATIEAARAGEAGKGFAIVAKEVKKLADQSSKATEDINESIRQMESISEKASEEFKSMLVNIKSHLKVAHDSRESFDDLMIEIENVNGKLSNMRDNLKHLENKLPEIELSAEHFVSVSQETLASAEQMQEISDNQIEQITRTHEIGLKLTDLSTELAGSTKQFKIT</sequence>
<dbReference type="SUPFAM" id="SSF58104">
    <property type="entry name" value="Methyl-accepting chemotaxis protein (MCP) signaling domain"/>
    <property type="match status" value="1"/>
</dbReference>
<feature type="domain" description="Methyl-accepting transducer" evidence="9">
    <location>
        <begin position="291"/>
        <end position="541"/>
    </location>
</feature>
<dbReference type="RefSeq" id="WP_328015008.1">
    <property type="nucleotide sequence ID" value="NZ_JARTFS010000005.1"/>
</dbReference>
<dbReference type="CDD" id="cd06225">
    <property type="entry name" value="HAMP"/>
    <property type="match status" value="1"/>
</dbReference>
<evidence type="ECO:0000259" key="9">
    <source>
        <dbReference type="PROSITE" id="PS50111"/>
    </source>
</evidence>
<comment type="similarity">
    <text evidence="5">Belongs to the methyl-accepting chemotaxis (MCP) protein family.</text>
</comment>
<dbReference type="EMBL" id="JARTFS010000005">
    <property type="protein sequence ID" value="MED4400946.1"/>
    <property type="molecule type" value="Genomic_DNA"/>
</dbReference>
<evidence type="ECO:0000256" key="3">
    <source>
        <dbReference type="ARBA" id="ARBA00023136"/>
    </source>
</evidence>
<dbReference type="SMART" id="SM00283">
    <property type="entry name" value="MA"/>
    <property type="match status" value="1"/>
</dbReference>
<keyword evidence="12" id="KW-1185">Reference proteome</keyword>
<dbReference type="Pfam" id="PF00672">
    <property type="entry name" value="HAMP"/>
    <property type="match status" value="1"/>
</dbReference>
<dbReference type="PROSITE" id="PS50111">
    <property type="entry name" value="CHEMOTAXIS_TRANSDUC_2"/>
    <property type="match status" value="1"/>
</dbReference>
<organism evidence="11 12">
    <name type="scientific">Metabacillus fastidiosus</name>
    <dbReference type="NCBI Taxonomy" id="1458"/>
    <lineage>
        <taxon>Bacteria</taxon>
        <taxon>Bacillati</taxon>
        <taxon>Bacillota</taxon>
        <taxon>Bacilli</taxon>
        <taxon>Bacillales</taxon>
        <taxon>Bacillaceae</taxon>
        <taxon>Metabacillus</taxon>
    </lineage>
</organism>
<dbReference type="InterPro" id="IPR003660">
    <property type="entry name" value="HAMP_dom"/>
</dbReference>
<keyword evidence="4 6" id="KW-0807">Transducer</keyword>
<feature type="coiled-coil region" evidence="7">
    <location>
        <begin position="355"/>
        <end position="389"/>
    </location>
</feature>
<accession>A0ABU6NYI0</accession>
<feature type="domain" description="HAMP" evidence="10">
    <location>
        <begin position="219"/>
        <end position="272"/>
    </location>
</feature>
<dbReference type="PANTHER" id="PTHR32089">
    <property type="entry name" value="METHYL-ACCEPTING CHEMOTAXIS PROTEIN MCPB"/>
    <property type="match status" value="1"/>
</dbReference>
<evidence type="ECO:0000256" key="4">
    <source>
        <dbReference type="ARBA" id="ARBA00023224"/>
    </source>
</evidence>
<dbReference type="PROSITE" id="PS50885">
    <property type="entry name" value="HAMP"/>
    <property type="match status" value="1"/>
</dbReference>
<reference evidence="11 12" key="1">
    <citation type="submission" date="2023-03" db="EMBL/GenBank/DDBJ databases">
        <title>Bacillus Genome Sequencing.</title>
        <authorList>
            <person name="Dunlap C."/>
        </authorList>
    </citation>
    <scope>NUCLEOTIDE SEQUENCE [LARGE SCALE GENOMIC DNA]</scope>
    <source>
        <strain evidence="11 12">NRS-1717</strain>
    </source>
</reference>
<keyword evidence="8" id="KW-0812">Transmembrane</keyword>
<dbReference type="InterPro" id="IPR004089">
    <property type="entry name" value="MCPsignal_dom"/>
</dbReference>
<comment type="caution">
    <text evidence="11">The sequence shown here is derived from an EMBL/GenBank/DDBJ whole genome shotgun (WGS) entry which is preliminary data.</text>
</comment>
<evidence type="ECO:0000313" key="11">
    <source>
        <dbReference type="EMBL" id="MED4400946.1"/>
    </source>
</evidence>
<feature type="transmembrane region" description="Helical" evidence="8">
    <location>
        <begin position="198"/>
        <end position="222"/>
    </location>
</feature>
<evidence type="ECO:0000256" key="5">
    <source>
        <dbReference type="ARBA" id="ARBA00029447"/>
    </source>
</evidence>
<keyword evidence="2" id="KW-1003">Cell membrane</keyword>
<evidence type="ECO:0000313" key="12">
    <source>
        <dbReference type="Proteomes" id="UP001342826"/>
    </source>
</evidence>
<evidence type="ECO:0000256" key="6">
    <source>
        <dbReference type="PROSITE-ProRule" id="PRU00284"/>
    </source>
</evidence>
<dbReference type="Gene3D" id="6.10.340.10">
    <property type="match status" value="1"/>
</dbReference>
<dbReference type="Proteomes" id="UP001342826">
    <property type="component" value="Unassembled WGS sequence"/>
</dbReference>
<dbReference type="Gene3D" id="1.10.287.950">
    <property type="entry name" value="Methyl-accepting chemotaxis protein"/>
    <property type="match status" value="1"/>
</dbReference>
<evidence type="ECO:0000256" key="7">
    <source>
        <dbReference type="SAM" id="Coils"/>
    </source>
</evidence>
<keyword evidence="3 8" id="KW-0472">Membrane</keyword>
<evidence type="ECO:0000256" key="1">
    <source>
        <dbReference type="ARBA" id="ARBA00004236"/>
    </source>
</evidence>
<evidence type="ECO:0000256" key="2">
    <source>
        <dbReference type="ARBA" id="ARBA00022475"/>
    </source>
</evidence>
<name>A0ABU6NYI0_9BACI</name>
<dbReference type="PANTHER" id="PTHR32089:SF112">
    <property type="entry name" value="LYSOZYME-LIKE PROTEIN-RELATED"/>
    <property type="match status" value="1"/>
</dbReference>
<gene>
    <name evidence="11" type="ORF">P9271_06325</name>
</gene>
<protein>
    <submittedName>
        <fullName evidence="11">Methyl-accepting chemotaxis protein</fullName>
    </submittedName>
</protein>
<keyword evidence="7" id="KW-0175">Coiled coil</keyword>
<evidence type="ECO:0000259" key="10">
    <source>
        <dbReference type="PROSITE" id="PS50885"/>
    </source>
</evidence>
<evidence type="ECO:0000256" key="8">
    <source>
        <dbReference type="SAM" id="Phobius"/>
    </source>
</evidence>
<dbReference type="Pfam" id="PF00015">
    <property type="entry name" value="MCPsignal"/>
    <property type="match status" value="1"/>
</dbReference>
<dbReference type="SMART" id="SM00304">
    <property type="entry name" value="HAMP"/>
    <property type="match status" value="1"/>
</dbReference>